<evidence type="ECO:0000259" key="6">
    <source>
        <dbReference type="PROSITE" id="PS51554"/>
    </source>
</evidence>
<accession>A0A0E3M8P3</accession>
<name>A0A0E3M8P3_CLOSL</name>
<dbReference type="Pfam" id="PF01228">
    <property type="entry name" value="Gly_radical"/>
    <property type="match status" value="1"/>
</dbReference>
<dbReference type="Pfam" id="PF02901">
    <property type="entry name" value="PFL-like"/>
    <property type="match status" value="1"/>
</dbReference>
<evidence type="ECO:0000256" key="4">
    <source>
        <dbReference type="SAM" id="MobiDB-lite"/>
    </source>
</evidence>
<evidence type="ECO:0000313" key="8">
    <source>
        <dbReference type="Proteomes" id="UP000033115"/>
    </source>
</evidence>
<feature type="modified residue" description="Glycine radical" evidence="3">
    <location>
        <position position="839"/>
    </location>
</feature>
<dbReference type="InterPro" id="IPR051215">
    <property type="entry name" value="GRE"/>
</dbReference>
<keyword evidence="8" id="KW-1185">Reference proteome</keyword>
<evidence type="ECO:0000256" key="1">
    <source>
        <dbReference type="ARBA" id="ARBA00022818"/>
    </source>
</evidence>
<dbReference type="InterPro" id="IPR053798">
    <property type="entry name" value="IAD-like"/>
</dbReference>
<dbReference type="PROSITE" id="PS51149">
    <property type="entry name" value="GLY_RADICAL_2"/>
    <property type="match status" value="1"/>
</dbReference>
<evidence type="ECO:0000256" key="3">
    <source>
        <dbReference type="PROSITE-ProRule" id="PRU00493"/>
    </source>
</evidence>
<dbReference type="RefSeq" id="WP_029954956.1">
    <property type="nucleotide sequence ID" value="NZ_CP009933.1"/>
</dbReference>
<dbReference type="PROSITE" id="PS51554">
    <property type="entry name" value="PFL"/>
    <property type="match status" value="1"/>
</dbReference>
<feature type="compositionally biased region" description="Basic and acidic residues" evidence="4">
    <location>
        <begin position="20"/>
        <end position="29"/>
    </location>
</feature>
<evidence type="ECO:0000259" key="5">
    <source>
        <dbReference type="PROSITE" id="PS51149"/>
    </source>
</evidence>
<organism evidence="7 8">
    <name type="scientific">Clostridium scatologenes</name>
    <dbReference type="NCBI Taxonomy" id="1548"/>
    <lineage>
        <taxon>Bacteria</taxon>
        <taxon>Bacillati</taxon>
        <taxon>Bacillota</taxon>
        <taxon>Clostridia</taxon>
        <taxon>Eubacteriales</taxon>
        <taxon>Clostridiaceae</taxon>
        <taxon>Clostridium</taxon>
    </lineage>
</organism>
<dbReference type="KEGG" id="csq:CSCA_1772"/>
<dbReference type="InterPro" id="IPR001150">
    <property type="entry name" value="Gly_radical"/>
</dbReference>
<dbReference type="GO" id="GO:0016829">
    <property type="term" value="F:lyase activity"/>
    <property type="evidence" value="ECO:0007669"/>
    <property type="project" value="UniProtKB-KW"/>
</dbReference>
<evidence type="ECO:0000313" key="7">
    <source>
        <dbReference type="EMBL" id="AKA68897.1"/>
    </source>
</evidence>
<sequence>MEFKKNQTPTWPPTTEEKEESGFIDREVKGQPSTERNKKIKQRYLDARLMLDPEFSILFTKKWRECDGQPVLIRHAKAYAYALENVTPSILPDELIVMQKTRYTRGAPVHLQYSQQFYPIMLSHAESLEDKKIYDIGMGGGRKHVEIKGLKQCGIYAIKDEDVQPLLDACNYWKGKCIDESAEKFINENMPDAETFNNGYKVNMWPLSVVSIMEGRWVPAYDIIVERGLEDVINECKEHIANTLPTTYDVAEKILFWRASIISCEAVINWAKNYAKKAREDADTETDITRKKELLNIAEMLEWVPAKPARNFMEALQSAWIGHIAVGQDCSVVGLSPGRWGQLLYPYYKKDLEKGKLTRAQVIEAMEQIRIKFSGNEYIAPRAWSAMASGNAYQHLVVGGVNKNGLPAENDLEFDILQAGINMQTIQPTLGVQVSSKTSNKLMMKAAECCKSGGGYPAFFNNDVSIQHLLIDESEEDITLEDARDVAIAGCVEIGTQGTSHGITHPAFFNEPKILEIVLNDGVDPRTNVRCYDPLGEIDSYEKLWDAWCKVESKYLKFYMDSWNYTVQMRREINPLVFSSVLMKDCIKTGRPMDENGCRYNKSVTLLNSGMVNVANSFAAIKKCVFEENLFTMDELKQSLKENFGYEKSDNRTSMLEQKRIDMKWAKIHKLCLDAPKFGNDDDYVDSIFVDLWQHYKDVVSKQTTYLGYHWVPAALSISSHGPFGRVCGATPDGRLAGVTLTDGILSATPGTDVNGPIALLNSGIKLDCTDMRSVQLNMKFHPNAVKGTEGSHHLVDLIRGYFSKGGYHIQFNIVDSKMLRDAQAHPENYRDLIVRVAGFSAYWVELGKPIQDEIIARTEYGTSV</sequence>
<dbReference type="AlphaFoldDB" id="A0A0E3M8P3"/>
<keyword evidence="2" id="KW-0456">Lyase</keyword>
<keyword evidence="1 3" id="KW-0556">Organic radical</keyword>
<dbReference type="GO" id="GO:0005829">
    <property type="term" value="C:cytosol"/>
    <property type="evidence" value="ECO:0007669"/>
    <property type="project" value="TreeGrafter"/>
</dbReference>
<dbReference type="GO" id="GO:0016740">
    <property type="term" value="F:transferase activity"/>
    <property type="evidence" value="ECO:0007669"/>
    <property type="project" value="UniProtKB-KW"/>
</dbReference>
<feature type="domain" description="Glycine radical" evidence="5">
    <location>
        <begin position="744"/>
        <end position="864"/>
    </location>
</feature>
<keyword evidence="7" id="KW-0808">Transferase</keyword>
<evidence type="ECO:0000256" key="2">
    <source>
        <dbReference type="ARBA" id="ARBA00023239"/>
    </source>
</evidence>
<dbReference type="Gene3D" id="3.20.70.20">
    <property type="match status" value="1"/>
</dbReference>
<dbReference type="BRENDA" id="4.1.1.115">
    <property type="organism ID" value="9686"/>
</dbReference>
<proteinExistence type="predicted"/>
<dbReference type="HOGENOM" id="CLU_009096_0_1_9"/>
<reference evidence="7 8" key="1">
    <citation type="journal article" date="2015" name="J. Biotechnol.">
        <title>Complete genome sequence of a malodorant-producing acetogen, Clostridium scatologenes ATCC 25775(T).</title>
        <authorList>
            <person name="Zhu Z."/>
            <person name="Guo T."/>
            <person name="Zheng H."/>
            <person name="Song T."/>
            <person name="Ouyang P."/>
            <person name="Xie J."/>
        </authorList>
    </citation>
    <scope>NUCLEOTIDE SEQUENCE [LARGE SCALE GENOMIC DNA]</scope>
    <source>
        <strain evidence="7 8">ATCC 25775</strain>
    </source>
</reference>
<dbReference type="EMBL" id="CP009933">
    <property type="protein sequence ID" value="AKA68897.1"/>
    <property type="molecule type" value="Genomic_DNA"/>
</dbReference>
<dbReference type="InterPro" id="IPR004184">
    <property type="entry name" value="PFL_dom"/>
</dbReference>
<gene>
    <name evidence="7" type="ORF">CSCA_1772</name>
</gene>
<dbReference type="SUPFAM" id="SSF51998">
    <property type="entry name" value="PFL-like glycyl radical enzymes"/>
    <property type="match status" value="1"/>
</dbReference>
<feature type="domain" description="PFL" evidence="6">
    <location>
        <begin position="35"/>
        <end position="736"/>
    </location>
</feature>
<dbReference type="PANTHER" id="PTHR43641:SF2">
    <property type="entry name" value="DEHYDRATASE YBIW-RELATED"/>
    <property type="match status" value="1"/>
</dbReference>
<dbReference type="PANTHER" id="PTHR43641">
    <property type="entry name" value="FORMATE ACETYLTRANSFERASE 3-RELATED"/>
    <property type="match status" value="1"/>
</dbReference>
<dbReference type="Proteomes" id="UP000033115">
    <property type="component" value="Chromosome"/>
</dbReference>
<feature type="region of interest" description="Disordered" evidence="4">
    <location>
        <begin position="1"/>
        <end position="36"/>
    </location>
</feature>
<dbReference type="STRING" id="1548.CSCA_1772"/>
<protein>
    <submittedName>
        <fullName evidence="7">Formate C-acetyltransferase</fullName>
    </submittedName>
</protein>
<dbReference type="NCBIfam" id="NF033718">
    <property type="entry name" value="indole_decarb"/>
    <property type="match status" value="1"/>
</dbReference>